<dbReference type="GeneID" id="37015858"/>
<dbReference type="EMBL" id="KZ819323">
    <property type="protein sequence ID" value="PWN22239.1"/>
    <property type="molecule type" value="Genomic_DNA"/>
</dbReference>
<feature type="compositionally biased region" description="Polar residues" evidence="1">
    <location>
        <begin position="659"/>
        <end position="675"/>
    </location>
</feature>
<protein>
    <recommendedName>
        <fullName evidence="2">Mtf2-like C-terminal domain-containing protein</fullName>
    </recommendedName>
</protein>
<dbReference type="GO" id="GO:0005739">
    <property type="term" value="C:mitochondrion"/>
    <property type="evidence" value="ECO:0007669"/>
    <property type="project" value="InterPro"/>
</dbReference>
<feature type="compositionally biased region" description="Basic and acidic residues" evidence="1">
    <location>
        <begin position="579"/>
        <end position="612"/>
    </location>
</feature>
<feature type="region of interest" description="Disordered" evidence="1">
    <location>
        <begin position="340"/>
        <end position="362"/>
    </location>
</feature>
<feature type="compositionally biased region" description="Low complexity" evidence="1">
    <location>
        <begin position="19"/>
        <end position="33"/>
    </location>
</feature>
<feature type="compositionally biased region" description="Low complexity" evidence="1">
    <location>
        <begin position="138"/>
        <end position="154"/>
    </location>
</feature>
<name>A0A316UAQ4_9BASI</name>
<dbReference type="RefSeq" id="XP_025349399.1">
    <property type="nucleotide sequence ID" value="XM_025494124.1"/>
</dbReference>
<evidence type="ECO:0000259" key="2">
    <source>
        <dbReference type="Pfam" id="PF19189"/>
    </source>
</evidence>
<sequence>MRGGRFLSAAVANTPRLPQAATQASSSSAGSATRYAWNTRRRSFHSSLTRTQDSRDENGSAAGVMDEGTSTSPQASSSSEAPQGSNTDVDTATASSQAPSQTMSDQQASRLNSLFGLGEDSPASSSSTSEKATRTPFSLSANDSTSSSSNAASAYDGLFDSPDAFARTDPPSARSTARRTLPRETLLGGSAQRQGFRGSGYDSTSRSDRYAAPAKLDPSEKRKWQKLLADVASSFSSDGRGGSGSALDGALGSFARRNDLEDLRQNRRRARLGHRATVSDGSGRLARLDEGIGSDLSEEDIEAGVDQARQEMNLQMNEADLWAWAAKEIWAFDEKRHRKGSAAARQQMQPPAETLSEAGPEAVAAPGEEPVLHQAAYGMGTPFYGPVLHQLLIHFRDRLKSPTSALAVLQITRALGPRSLVLGCTAELYTEAIRTRWEEWRDARGCLELLKEARGVGIVDSRIARGLAGPEPNSRSLVGVGQSIQGELRQSVLAGRAKDAEPKTGTEIEHGGLAQGAHEQSSSPEKEPETDILASLWPSPAEETKDPPLPPPTAIATETLSLAAMQALHMADDIGRIIGSDRRRQNDHSNMRGGPERGAGREEEDRRGESRGGRFSSFSSSQSGSGDRRTFGGGSGARGGYQRRDGEARRAWGDAGSGRSDTFAHQTPHSSSRGTRWNLRR</sequence>
<evidence type="ECO:0000256" key="1">
    <source>
        <dbReference type="SAM" id="MobiDB-lite"/>
    </source>
</evidence>
<dbReference type="STRING" id="1684307.A0A316UAQ4"/>
<dbReference type="AlphaFoldDB" id="A0A316UAQ4"/>
<dbReference type="OrthoDB" id="2444174at2759"/>
<dbReference type="PANTHER" id="PTHR39468:SF1">
    <property type="entry name" value="MTF2-LIKE C-TERMINAL DOMAIN-CONTAINING PROTEIN"/>
    <property type="match status" value="1"/>
</dbReference>
<keyword evidence="4" id="KW-1185">Reference proteome</keyword>
<proteinExistence type="predicted"/>
<accession>A0A316UAQ4</accession>
<feature type="compositionally biased region" description="Basic and acidic residues" evidence="1">
    <location>
        <begin position="496"/>
        <end position="510"/>
    </location>
</feature>
<feature type="compositionally biased region" description="Low complexity" evidence="1">
    <location>
        <begin position="67"/>
        <end position="85"/>
    </location>
</feature>
<dbReference type="InterPro" id="IPR040009">
    <property type="entry name" value="Mtf2/C5D6.12-like"/>
</dbReference>
<feature type="compositionally biased region" description="Basic and acidic residues" evidence="1">
    <location>
        <begin position="642"/>
        <end position="652"/>
    </location>
</feature>
<dbReference type="InterPro" id="IPR043837">
    <property type="entry name" value="Mtf2-like_C"/>
</dbReference>
<dbReference type="Proteomes" id="UP000245942">
    <property type="component" value="Unassembled WGS sequence"/>
</dbReference>
<reference evidence="3 4" key="1">
    <citation type="journal article" date="2018" name="Mol. Biol. Evol.">
        <title>Broad Genomic Sampling Reveals a Smut Pathogenic Ancestry of the Fungal Clade Ustilaginomycotina.</title>
        <authorList>
            <person name="Kijpornyongpan T."/>
            <person name="Mondo S.J."/>
            <person name="Barry K."/>
            <person name="Sandor L."/>
            <person name="Lee J."/>
            <person name="Lipzen A."/>
            <person name="Pangilinan J."/>
            <person name="LaButti K."/>
            <person name="Hainaut M."/>
            <person name="Henrissat B."/>
            <person name="Grigoriev I.V."/>
            <person name="Spatafora J.W."/>
            <person name="Aime M.C."/>
        </authorList>
    </citation>
    <scope>NUCLEOTIDE SEQUENCE [LARGE SCALE GENOMIC DNA]</scope>
    <source>
        <strain evidence="3 4">MCA 4718</strain>
    </source>
</reference>
<evidence type="ECO:0000313" key="3">
    <source>
        <dbReference type="EMBL" id="PWN22239.1"/>
    </source>
</evidence>
<feature type="domain" description="Mtf2-like C-terminal" evidence="2">
    <location>
        <begin position="306"/>
        <end position="453"/>
    </location>
</feature>
<dbReference type="PANTHER" id="PTHR39468">
    <property type="entry name" value="CHROMOSOME 7, WHOLE GENOME SHOTGUN SEQUENCE"/>
    <property type="match status" value="1"/>
</dbReference>
<evidence type="ECO:0000313" key="4">
    <source>
        <dbReference type="Proteomes" id="UP000245942"/>
    </source>
</evidence>
<feature type="region of interest" description="Disordered" evidence="1">
    <location>
        <begin position="579"/>
        <end position="681"/>
    </location>
</feature>
<gene>
    <name evidence="3" type="ORF">BCV69DRAFT_297539</name>
</gene>
<feature type="region of interest" description="Disordered" evidence="1">
    <location>
        <begin position="494"/>
        <end position="531"/>
    </location>
</feature>
<dbReference type="Pfam" id="PF19189">
    <property type="entry name" value="Mtf2"/>
    <property type="match status" value="1"/>
</dbReference>
<feature type="compositionally biased region" description="Polar residues" evidence="1">
    <location>
        <begin position="86"/>
        <end position="112"/>
    </location>
</feature>
<feature type="region of interest" description="Disordered" evidence="1">
    <location>
        <begin position="1"/>
        <end position="219"/>
    </location>
</feature>
<organism evidence="3 4">
    <name type="scientific">Pseudomicrostroma glucosiphilum</name>
    <dbReference type="NCBI Taxonomy" id="1684307"/>
    <lineage>
        <taxon>Eukaryota</taxon>
        <taxon>Fungi</taxon>
        <taxon>Dikarya</taxon>
        <taxon>Basidiomycota</taxon>
        <taxon>Ustilaginomycotina</taxon>
        <taxon>Exobasidiomycetes</taxon>
        <taxon>Microstromatales</taxon>
        <taxon>Microstromatales incertae sedis</taxon>
        <taxon>Pseudomicrostroma</taxon>
    </lineage>
</organism>
<feature type="compositionally biased region" description="Low complexity" evidence="1">
    <location>
        <begin position="613"/>
        <end position="625"/>
    </location>
</feature>